<dbReference type="GO" id="GO:0003676">
    <property type="term" value="F:nucleic acid binding"/>
    <property type="evidence" value="ECO:0007669"/>
    <property type="project" value="InterPro"/>
</dbReference>
<evidence type="ECO:0000259" key="6">
    <source>
        <dbReference type="PROSITE" id="PS50994"/>
    </source>
</evidence>
<dbReference type="InterPro" id="IPR057670">
    <property type="entry name" value="SH3_retrovirus"/>
</dbReference>
<dbReference type="Pfam" id="PF25597">
    <property type="entry name" value="SH3_retrovirus"/>
    <property type="match status" value="1"/>
</dbReference>
<reference evidence="7 8" key="1">
    <citation type="journal article" date="2016" name="Sci. Rep.">
        <title>The Dendrobium catenatum Lindl. genome sequence provides insights into polysaccharide synthase, floral development and adaptive evolution.</title>
        <authorList>
            <person name="Zhang G.Q."/>
            <person name="Xu Q."/>
            <person name="Bian C."/>
            <person name="Tsai W.C."/>
            <person name="Yeh C.M."/>
            <person name="Liu K.W."/>
            <person name="Yoshida K."/>
            <person name="Zhang L.S."/>
            <person name="Chang S.B."/>
            <person name="Chen F."/>
            <person name="Shi Y."/>
            <person name="Su Y.Y."/>
            <person name="Zhang Y.Q."/>
            <person name="Chen L.J."/>
            <person name="Yin Y."/>
            <person name="Lin M."/>
            <person name="Huang H."/>
            <person name="Deng H."/>
            <person name="Wang Z.W."/>
            <person name="Zhu S.L."/>
            <person name="Zhao X."/>
            <person name="Deng C."/>
            <person name="Niu S.C."/>
            <person name="Huang J."/>
            <person name="Wang M."/>
            <person name="Liu G.H."/>
            <person name="Yang H.J."/>
            <person name="Xiao X.J."/>
            <person name="Hsiao Y.Y."/>
            <person name="Wu W.L."/>
            <person name="Chen Y.Y."/>
            <person name="Mitsuda N."/>
            <person name="Ohme-Takagi M."/>
            <person name="Luo Y.B."/>
            <person name="Van de Peer Y."/>
            <person name="Liu Z.J."/>
        </authorList>
    </citation>
    <scope>NUCLEOTIDE SEQUENCE [LARGE SCALE GENOMIC DNA]</scope>
    <source>
        <tissue evidence="7">The whole plant</tissue>
    </source>
</reference>
<feature type="compositionally biased region" description="Low complexity" evidence="5">
    <location>
        <begin position="261"/>
        <end position="294"/>
    </location>
</feature>
<dbReference type="Pfam" id="PF13976">
    <property type="entry name" value="gag_pre-integrs"/>
    <property type="match status" value="1"/>
</dbReference>
<feature type="region of interest" description="Disordered" evidence="5">
    <location>
        <begin position="1"/>
        <end position="23"/>
    </location>
</feature>
<dbReference type="InterPro" id="IPR043128">
    <property type="entry name" value="Rev_trsase/Diguanyl_cyclase"/>
</dbReference>
<evidence type="ECO:0000256" key="1">
    <source>
        <dbReference type="ARBA" id="ARBA00022670"/>
    </source>
</evidence>
<sequence length="1314" mass="147534">MAQSSSTASTNQSTPQISTSTLESPQIPASLKFLMGNIKNIVAQPLSADNHPLWRSQVLKLFSANGYEGFLNGTTPAPPNLISDNTGQQIPNPQYAIWRLLDQNLAAALYSVISSSILPYVLSETHCADIWLVLDRRLQSITRSRIIQLKHELHYLSMKDKSMSQYLLEVKTKVDALTAAGAPLAVEDVIHYTLDGLSPAYQAFKTSIRTNLQPLTLDDLYTLLCSEELNIAHEASREMQSLQLSGSTVALAATRGRGRGRSNQNRGRPSNQARPPTNNVSNNNTNSNRNARSSKNSVTCQICGKFGHSAIKCWYRHDDQYTTDPPNSALYTSTASSPQQDWFLDSGASSHLTSDSSHFQSTHPYTGTNQVIIGNGQSLPIHSTGKGILPTPQGTIRLSLLHLVPNLSFNLLSVHRLTTDNNCAITFSSNGYTIKDRTTHRTLLTGPCINGLYPVQVRSSPCSNTSNLALISVQPVPDLWHRRLGHPSARILHSLANTVKHISISFKQSTCNACCMAKSHRLPTISSNSVTSKPFSLVHSDVWGPSPVTSLFGYRYYVSFIDDFTRYTWVYPLFHKSDVFAKFLEFNKMVNCQFKLHIKTFRTDGGGEFCNKRFDIFLKNLGIIHQYTCPHSPFQNGVAERKHRHLIETSRTLMIEASLPQTFWVDALMTSAYLINQLPSSTTSNKSPHELLFNKQPVYTHLKVFGSLCYPWLKPYSRNKLSPLSSPCVFIGYASVQKGYRCLDPTTNRIYTSCNVVFNEAVFPYQNRTSHTTAASNPTSHLPPLLLVPTSPLSSNFPCSTRLAVHPMLTRSKTGNSRPKHVFDLAHMIQPTDPTTFAQAIKDEHWRSAMSQEFQALQTQGTWDLVPPMPQQNVLGCKWMFRTKFRSDGSISRYKARLVAKGFNQEYGIDYQETFSPVAKIATIRIFILIALHFNWSITQLDISNAFLHGKLHDTVFMQQPPGFQDATHPNYVCKLNKALYGLKQSPREWYATLSTHLQQFGFQISSSDPSLLTYNKNNVRLYILIYVDDILLTGNSETELTRLLSNLHNKFQMKNLGKLSQFLGIQAVYTEYGILLQQQQYAKRILQRAGMDSSKPVLTPSSGKVVLTKNSNEAFANPQLYRHLIGSLQYLTLTRPDIQFAVHQLSQSMHLPCNYHFNSLKRLLRYIQGTTHVGIPLHKADLKLYGYADADWANDSTDRKSISGYCNMLGKSIISWQVKKQQTVARSSTEAEYRALAAEASEVLWLRRLLVDFHLPSTAPTTIFCDNTSAIALANNPVYHARTKHIDVDCHFIRDSIRAQHIIIHHICTKDAC</sequence>
<dbReference type="SUPFAM" id="SSF53098">
    <property type="entry name" value="Ribonuclease H-like"/>
    <property type="match status" value="1"/>
</dbReference>
<dbReference type="Gene3D" id="3.30.70.270">
    <property type="match status" value="1"/>
</dbReference>
<feature type="region of interest" description="Disordered" evidence="5">
    <location>
        <begin position="253"/>
        <end position="294"/>
    </location>
</feature>
<dbReference type="InterPro" id="IPR036397">
    <property type="entry name" value="RNaseH_sf"/>
</dbReference>
<name>A0A2I0VA55_9ASPA</name>
<evidence type="ECO:0000313" key="8">
    <source>
        <dbReference type="Proteomes" id="UP000233837"/>
    </source>
</evidence>
<dbReference type="Gene3D" id="3.10.10.10">
    <property type="entry name" value="HIV Type 1 Reverse Transcriptase, subunit A, domain 1"/>
    <property type="match status" value="1"/>
</dbReference>
<dbReference type="InterPro" id="IPR001584">
    <property type="entry name" value="Integrase_cat-core"/>
</dbReference>
<evidence type="ECO:0000256" key="2">
    <source>
        <dbReference type="ARBA" id="ARBA00022723"/>
    </source>
</evidence>
<dbReference type="Gene3D" id="3.30.420.10">
    <property type="entry name" value="Ribonuclease H-like superfamily/Ribonuclease H"/>
    <property type="match status" value="1"/>
</dbReference>
<dbReference type="InterPro" id="IPR025724">
    <property type="entry name" value="GAG-pre-integrase_dom"/>
</dbReference>
<protein>
    <submittedName>
        <fullName evidence="7">Retrovirus-related Pol polyprotein from transposon TNT 1-94</fullName>
    </submittedName>
</protein>
<dbReference type="InterPro" id="IPR043502">
    <property type="entry name" value="DNA/RNA_pol_sf"/>
</dbReference>
<dbReference type="SUPFAM" id="SSF56672">
    <property type="entry name" value="DNA/RNA polymerases"/>
    <property type="match status" value="1"/>
</dbReference>
<accession>A0A2I0VA55</accession>
<dbReference type="GO" id="GO:0006508">
    <property type="term" value="P:proteolysis"/>
    <property type="evidence" value="ECO:0007669"/>
    <property type="project" value="UniProtKB-KW"/>
</dbReference>
<keyword evidence="4" id="KW-0378">Hydrolase</keyword>
<reference evidence="7 8" key="2">
    <citation type="journal article" date="2017" name="Nature">
        <title>The Apostasia genome and the evolution of orchids.</title>
        <authorList>
            <person name="Zhang G.Q."/>
            <person name="Liu K.W."/>
            <person name="Li Z."/>
            <person name="Lohaus R."/>
            <person name="Hsiao Y.Y."/>
            <person name="Niu S.C."/>
            <person name="Wang J.Y."/>
            <person name="Lin Y.C."/>
            <person name="Xu Q."/>
            <person name="Chen L.J."/>
            <person name="Yoshida K."/>
            <person name="Fujiwara S."/>
            <person name="Wang Z.W."/>
            <person name="Zhang Y.Q."/>
            <person name="Mitsuda N."/>
            <person name="Wang M."/>
            <person name="Liu G.H."/>
            <person name="Pecoraro L."/>
            <person name="Huang H.X."/>
            <person name="Xiao X.J."/>
            <person name="Lin M."/>
            <person name="Wu X.Y."/>
            <person name="Wu W.L."/>
            <person name="Chen Y.Y."/>
            <person name="Chang S.B."/>
            <person name="Sakamoto S."/>
            <person name="Ohme-Takagi M."/>
            <person name="Yagi M."/>
            <person name="Zeng S.J."/>
            <person name="Shen C.Y."/>
            <person name="Yeh C.M."/>
            <person name="Luo Y.B."/>
            <person name="Tsai W.C."/>
            <person name="Van de Peer Y."/>
            <person name="Liu Z.J."/>
        </authorList>
    </citation>
    <scope>NUCLEOTIDE SEQUENCE [LARGE SCALE GENOMIC DNA]</scope>
    <source>
        <tissue evidence="7">The whole plant</tissue>
    </source>
</reference>
<dbReference type="GO" id="GO:0004190">
    <property type="term" value="F:aspartic-type endopeptidase activity"/>
    <property type="evidence" value="ECO:0007669"/>
    <property type="project" value="UniProtKB-KW"/>
</dbReference>
<dbReference type="PANTHER" id="PTHR42648:SF26">
    <property type="entry name" value="INTEGRASE CATALYTIC DOMAIN-CONTAINING PROTEIN"/>
    <property type="match status" value="1"/>
</dbReference>
<dbReference type="Pfam" id="PF14223">
    <property type="entry name" value="Retrotran_gag_2"/>
    <property type="match status" value="1"/>
</dbReference>
<keyword evidence="8" id="KW-1185">Reference proteome</keyword>
<dbReference type="PROSITE" id="PS50994">
    <property type="entry name" value="INTEGRASE"/>
    <property type="match status" value="1"/>
</dbReference>
<organism evidence="7 8">
    <name type="scientific">Dendrobium catenatum</name>
    <dbReference type="NCBI Taxonomy" id="906689"/>
    <lineage>
        <taxon>Eukaryota</taxon>
        <taxon>Viridiplantae</taxon>
        <taxon>Streptophyta</taxon>
        <taxon>Embryophyta</taxon>
        <taxon>Tracheophyta</taxon>
        <taxon>Spermatophyta</taxon>
        <taxon>Magnoliopsida</taxon>
        <taxon>Liliopsida</taxon>
        <taxon>Asparagales</taxon>
        <taxon>Orchidaceae</taxon>
        <taxon>Epidendroideae</taxon>
        <taxon>Malaxideae</taxon>
        <taxon>Dendrobiinae</taxon>
        <taxon>Dendrobium</taxon>
    </lineage>
</organism>
<keyword evidence="1" id="KW-0645">Protease</keyword>
<dbReference type="InterPro" id="IPR036875">
    <property type="entry name" value="Znf_CCHC_sf"/>
</dbReference>
<feature type="compositionally biased region" description="Low complexity" evidence="5">
    <location>
        <begin position="1"/>
        <end position="14"/>
    </location>
</feature>
<evidence type="ECO:0000256" key="4">
    <source>
        <dbReference type="ARBA" id="ARBA00022801"/>
    </source>
</evidence>
<dbReference type="Pfam" id="PF22936">
    <property type="entry name" value="Pol_BBD"/>
    <property type="match status" value="1"/>
</dbReference>
<keyword evidence="2" id="KW-0479">Metal-binding</keyword>
<dbReference type="PANTHER" id="PTHR42648">
    <property type="entry name" value="TRANSPOSASE, PUTATIVE-RELATED"/>
    <property type="match status" value="1"/>
</dbReference>
<dbReference type="Pfam" id="PF07727">
    <property type="entry name" value="RVT_2"/>
    <property type="match status" value="1"/>
</dbReference>
<dbReference type="InterPro" id="IPR054722">
    <property type="entry name" value="PolX-like_BBD"/>
</dbReference>
<dbReference type="CDD" id="cd09272">
    <property type="entry name" value="RNase_HI_RT_Ty1"/>
    <property type="match status" value="1"/>
</dbReference>
<gene>
    <name evidence="7" type="ORF">MA16_Dca025122</name>
</gene>
<evidence type="ECO:0000256" key="3">
    <source>
        <dbReference type="ARBA" id="ARBA00022750"/>
    </source>
</evidence>
<proteinExistence type="predicted"/>
<dbReference type="Pfam" id="PF00665">
    <property type="entry name" value="rve"/>
    <property type="match status" value="1"/>
</dbReference>
<keyword evidence="3" id="KW-0064">Aspartyl protease</keyword>
<dbReference type="GO" id="GO:0008270">
    <property type="term" value="F:zinc ion binding"/>
    <property type="evidence" value="ECO:0007669"/>
    <property type="project" value="InterPro"/>
</dbReference>
<dbReference type="InterPro" id="IPR039537">
    <property type="entry name" value="Retrotran_Ty1/copia-like"/>
</dbReference>
<dbReference type="InterPro" id="IPR013103">
    <property type="entry name" value="RVT_2"/>
</dbReference>
<evidence type="ECO:0000256" key="5">
    <source>
        <dbReference type="SAM" id="MobiDB-lite"/>
    </source>
</evidence>
<dbReference type="Proteomes" id="UP000233837">
    <property type="component" value="Unassembled WGS sequence"/>
</dbReference>
<feature type="domain" description="Integrase catalytic" evidence="6">
    <location>
        <begin position="530"/>
        <end position="696"/>
    </location>
</feature>
<dbReference type="GO" id="GO:0015074">
    <property type="term" value="P:DNA integration"/>
    <property type="evidence" value="ECO:0007669"/>
    <property type="project" value="InterPro"/>
</dbReference>
<dbReference type="EMBL" id="KZ503973">
    <property type="protein sequence ID" value="PKU60283.1"/>
    <property type="molecule type" value="Genomic_DNA"/>
</dbReference>
<evidence type="ECO:0000313" key="7">
    <source>
        <dbReference type="EMBL" id="PKU60283.1"/>
    </source>
</evidence>
<dbReference type="InterPro" id="IPR012337">
    <property type="entry name" value="RNaseH-like_sf"/>
</dbReference>
<dbReference type="SUPFAM" id="SSF57756">
    <property type="entry name" value="Retrovirus zinc finger-like domains"/>
    <property type="match status" value="1"/>
</dbReference>